<feature type="transmembrane region" description="Helical" evidence="2">
    <location>
        <begin position="254"/>
        <end position="272"/>
    </location>
</feature>
<feature type="compositionally biased region" description="Low complexity" evidence="1">
    <location>
        <begin position="8"/>
        <end position="19"/>
    </location>
</feature>
<organism evidence="3 4">
    <name type="scientific">Enhygromyxa salina</name>
    <dbReference type="NCBI Taxonomy" id="215803"/>
    <lineage>
        <taxon>Bacteria</taxon>
        <taxon>Pseudomonadati</taxon>
        <taxon>Myxococcota</taxon>
        <taxon>Polyangia</taxon>
        <taxon>Nannocystales</taxon>
        <taxon>Nannocystaceae</taxon>
        <taxon>Enhygromyxa</taxon>
    </lineage>
</organism>
<evidence type="ECO:0000256" key="1">
    <source>
        <dbReference type="SAM" id="MobiDB-lite"/>
    </source>
</evidence>
<accession>A0A0C2CS57</accession>
<sequence length="513" mass="57303">MRERPELPAGGQPKTKPPTGGLGASTQLVTKLLDRKYLGPLAAFLIALVGLCFLAGPERLAKPSHDNHYVHLASSWLDGQLSHEGKPAGYCTPELRRAKKCKHHSYDDWARVWTLELRDGTQLRGFPCKTRDCQALARTGTEAWLLLGVDHELREVNRRDIVSRDETWYVSFPPGPALAMLPVVALRGLATRDVLLTCIFAALIPVVLLRLFDRERGTANGWGRGPGREHLWAIAAWTFASPAAFVGAHGRVWFTAQICGALCLCLYISMSWNCRRPALAGLFLALAVSCRPHLAFALPLFVGEWWRETSGRARGVAALRFAAPLVVIGAALMAHNYARFEDPMEFGHRFLDIRWQQRMQEVGMFSTEYFGRNLRCLFSLMPVWRDGPWDGLGPRVSIHGSNLLLGAPWVVALGMARERCPQRWGLLLSALAVALPSLLYQNSGQLQFSYRFAVDWLPLVLVAIVFGGGAKRPWFPLLVVLGAAWELYGAWWFGRRPGQLFVTDPMGWPFEDE</sequence>
<feature type="transmembrane region" description="Helical" evidence="2">
    <location>
        <begin position="448"/>
        <end position="467"/>
    </location>
</feature>
<feature type="transmembrane region" description="Helical" evidence="2">
    <location>
        <begin position="321"/>
        <end position="338"/>
    </location>
</feature>
<keyword evidence="2" id="KW-0812">Transmembrane</keyword>
<feature type="transmembrane region" description="Helical" evidence="2">
    <location>
        <begin position="37"/>
        <end position="56"/>
    </location>
</feature>
<feature type="transmembrane region" description="Helical" evidence="2">
    <location>
        <begin position="279"/>
        <end position="301"/>
    </location>
</feature>
<feature type="transmembrane region" description="Helical" evidence="2">
    <location>
        <begin position="474"/>
        <end position="493"/>
    </location>
</feature>
<evidence type="ECO:0000256" key="2">
    <source>
        <dbReference type="SAM" id="Phobius"/>
    </source>
</evidence>
<proteinExistence type="predicted"/>
<dbReference type="RefSeq" id="WP_052554553.1">
    <property type="nucleotide sequence ID" value="NZ_JMCC02000082.1"/>
</dbReference>
<keyword evidence="2" id="KW-0472">Membrane</keyword>
<feature type="region of interest" description="Disordered" evidence="1">
    <location>
        <begin position="1"/>
        <end position="23"/>
    </location>
</feature>
<keyword evidence="2" id="KW-1133">Transmembrane helix</keyword>
<feature type="transmembrane region" description="Helical" evidence="2">
    <location>
        <begin position="231"/>
        <end position="248"/>
    </location>
</feature>
<comment type="caution">
    <text evidence="3">The sequence shown here is derived from an EMBL/GenBank/DDBJ whole genome shotgun (WGS) entry which is preliminary data.</text>
</comment>
<protein>
    <recommendedName>
        <fullName evidence="5">Glycosyltransferase RgtA/B/C/D-like domain-containing protein</fullName>
    </recommendedName>
</protein>
<dbReference type="Proteomes" id="UP000031599">
    <property type="component" value="Unassembled WGS sequence"/>
</dbReference>
<evidence type="ECO:0000313" key="4">
    <source>
        <dbReference type="Proteomes" id="UP000031599"/>
    </source>
</evidence>
<feature type="transmembrane region" description="Helical" evidence="2">
    <location>
        <begin position="424"/>
        <end position="442"/>
    </location>
</feature>
<dbReference type="AlphaFoldDB" id="A0A0C2CS57"/>
<reference evidence="3 4" key="1">
    <citation type="submission" date="2014-12" db="EMBL/GenBank/DDBJ databases">
        <title>Genome assembly of Enhygromyxa salina DSM 15201.</title>
        <authorList>
            <person name="Sharma G."/>
            <person name="Subramanian S."/>
        </authorList>
    </citation>
    <scope>NUCLEOTIDE SEQUENCE [LARGE SCALE GENOMIC DNA]</scope>
    <source>
        <strain evidence="3 4">DSM 15201</strain>
    </source>
</reference>
<feature type="transmembrane region" description="Helical" evidence="2">
    <location>
        <begin position="194"/>
        <end position="211"/>
    </location>
</feature>
<feature type="transmembrane region" description="Helical" evidence="2">
    <location>
        <begin position="168"/>
        <end position="188"/>
    </location>
</feature>
<evidence type="ECO:0008006" key="5">
    <source>
        <dbReference type="Google" id="ProtNLM"/>
    </source>
</evidence>
<name>A0A0C2CS57_9BACT</name>
<gene>
    <name evidence="3" type="ORF">DB30_07353</name>
</gene>
<dbReference type="EMBL" id="JMCC02000082">
    <property type="protein sequence ID" value="KIG14016.1"/>
    <property type="molecule type" value="Genomic_DNA"/>
</dbReference>
<evidence type="ECO:0000313" key="3">
    <source>
        <dbReference type="EMBL" id="KIG14016.1"/>
    </source>
</evidence>